<dbReference type="Proteomes" id="UP000610558">
    <property type="component" value="Unassembled WGS sequence"/>
</dbReference>
<dbReference type="InterPro" id="IPR005572">
    <property type="entry name" value="Anti-sigma_E_RseA_N"/>
</dbReference>
<evidence type="ECO:0000313" key="2">
    <source>
        <dbReference type="EMBL" id="MBD2858574.1"/>
    </source>
</evidence>
<proteinExistence type="predicted"/>
<comment type="caution">
    <text evidence="2">The sequence shown here is derived from an EMBL/GenBank/DDBJ whole genome shotgun (WGS) entry which is preliminary data.</text>
</comment>
<dbReference type="AlphaFoldDB" id="A0A927GWM6"/>
<reference evidence="2" key="1">
    <citation type="submission" date="2020-09" db="EMBL/GenBank/DDBJ databases">
        <authorList>
            <person name="Yoon J.-W."/>
        </authorList>
    </citation>
    <scope>NUCLEOTIDE SEQUENCE</scope>
    <source>
        <strain evidence="2">KMU-158</strain>
    </source>
</reference>
<dbReference type="GO" id="GO:0016989">
    <property type="term" value="F:sigma factor antagonist activity"/>
    <property type="evidence" value="ECO:0007669"/>
    <property type="project" value="InterPro"/>
</dbReference>
<accession>A0A927GWM6</accession>
<feature type="domain" description="Anti sigma-E protein RseA N-terminal" evidence="1">
    <location>
        <begin position="6"/>
        <end position="73"/>
    </location>
</feature>
<protein>
    <submittedName>
        <fullName evidence="2">Sigma-E factor negative regulatory protein</fullName>
    </submittedName>
</protein>
<evidence type="ECO:0000313" key="3">
    <source>
        <dbReference type="Proteomes" id="UP000610558"/>
    </source>
</evidence>
<evidence type="ECO:0000259" key="1">
    <source>
        <dbReference type="Pfam" id="PF03872"/>
    </source>
</evidence>
<dbReference type="RefSeq" id="WP_190763518.1">
    <property type="nucleotide sequence ID" value="NZ_JACXLD010000002.1"/>
</dbReference>
<dbReference type="Gene3D" id="1.10.10.880">
    <property type="entry name" value="Anti sigma-E protein RseA, N-terminal domain"/>
    <property type="match status" value="1"/>
</dbReference>
<dbReference type="PANTHER" id="PTHR38104:SF1">
    <property type="entry name" value="ANTI-SIGMA-E FACTOR RSEA"/>
    <property type="match status" value="1"/>
</dbReference>
<dbReference type="EMBL" id="JACXLD010000002">
    <property type="protein sequence ID" value="MBD2858574.1"/>
    <property type="molecule type" value="Genomic_DNA"/>
</dbReference>
<gene>
    <name evidence="2" type="ORF">IB286_06080</name>
</gene>
<sequence>MSDLLKESLSALMDGEASELELRRLLKSDDPALREQWAVMHRHRDSLHEPVAFANLDISSRVMAELDSVKQESSGQTWRQALSGLAVAASVAAVVVFGGNLSQLGGGNPTVADSGRVYPATATMATGNVPVSAEFGQSPIYPLNQSNIAPAPAPDALATQQARERFEALLRKHTDNAALNNGQGIISYARVAQPE</sequence>
<name>A0A927GWM6_9GAMM</name>
<dbReference type="InterPro" id="IPR036147">
    <property type="entry name" value="Anti-sigma_E_RseA_N_sf"/>
</dbReference>
<dbReference type="CDD" id="cd16328">
    <property type="entry name" value="RseA_N"/>
    <property type="match status" value="1"/>
</dbReference>
<organism evidence="2 3">
    <name type="scientific">Spongiibacter pelagi</name>
    <dbReference type="NCBI Taxonomy" id="2760804"/>
    <lineage>
        <taxon>Bacteria</taxon>
        <taxon>Pseudomonadati</taxon>
        <taxon>Pseudomonadota</taxon>
        <taxon>Gammaproteobacteria</taxon>
        <taxon>Cellvibrionales</taxon>
        <taxon>Spongiibacteraceae</taxon>
        <taxon>Spongiibacter</taxon>
    </lineage>
</organism>
<dbReference type="PANTHER" id="PTHR38104">
    <property type="match status" value="1"/>
</dbReference>
<dbReference type="InterPro" id="IPR052383">
    <property type="entry name" value="Anti-sigma-E_RseA-like"/>
</dbReference>
<dbReference type="SUPFAM" id="SSF89069">
    <property type="entry name" value="N-terminal, cytoplasmic domain of anti-sigmaE factor RseA"/>
    <property type="match status" value="1"/>
</dbReference>
<dbReference type="Pfam" id="PF03872">
    <property type="entry name" value="RseA_N"/>
    <property type="match status" value="1"/>
</dbReference>
<keyword evidence="3" id="KW-1185">Reference proteome</keyword>